<evidence type="ECO:0000259" key="14">
    <source>
        <dbReference type="PROSITE" id="PS50109"/>
    </source>
</evidence>
<dbReference type="Gene3D" id="3.40.50.300">
    <property type="entry name" value="P-loop containing nucleotide triphosphate hydrolases"/>
    <property type="match status" value="1"/>
</dbReference>
<dbReference type="SMART" id="SM00387">
    <property type="entry name" value="HATPase_c"/>
    <property type="match status" value="1"/>
</dbReference>
<evidence type="ECO:0000256" key="13">
    <source>
        <dbReference type="SAM" id="Phobius"/>
    </source>
</evidence>
<dbReference type="InterPro" id="IPR036097">
    <property type="entry name" value="HisK_dim/P_sf"/>
</dbReference>
<keyword evidence="5 15" id="KW-0808">Transferase</keyword>
<sequence length="898" mass="101573">MSHQPEDVLQNVKATRNQANNKRGALKIFIGFSPGVGKTFTMLCNAHKELVQGRDVIIGCVQNNQKYSLESLLQQFEHLPFIEHHGMSYPNYNFDLDRALARKPQLIVLDNLGYRNKAGSRHKKRYQDIEELLQAGIDVYTTLNIQQLESLTDIVSPYIAFSEPERIPDHVLDGADFIEFIDCDIEQLMTRYEQGLIFKSEKEMASYKLLFQKERLLALREIALRTVAQQLKRIASQQSMKTKQNDESIKDHLLVCVSAAESNKKVIRTAARMAEVFHARFTALYVETTQSKEDEKFNSAGLRDNFRLAEQLGAQIATVYGDDIPLQITEYVKTSRVSKIVLGRSPERKRSFSKTTIVDKLIGLEPNIETYIIPYSRYKEKRKFSIRKFESSFSWMDAFKTTLILLMCTLAGLWFQALGFREANIITVFILGALINAMVTQGRLYSGITSIISVLIFNFLFTAPRYSFQAYDSSYIVTFVVMLIASFMTSTLTIRVRKQARQSAQKAYRTEVLLETSRKLQQANSASAIMEETARQMVKLLDKTVAFYPVHNDKTESPILIAKPDLTAEQVQGLISDKEYIVADWVLRNNKSAGATTDTFSNVRWLYFAVRSGEKVHAVAAIDLGEQEPVDTFQKSLMIAMLGECALALDKEYLSEHQKSISLQIEQEQLRANLLRGISHDLRTPLTSISGNAGILISNGSVLSQEQVKGLYADIYDDSVWLNHLVENVLAISRIENGVLNFNFQIEVIEDVILEALQHVKREKANHIINMNLPDEILMAAMDSRLIVQVLINLIDNAIKYTEVGTAITISARQENQNVLIEVADLGAGIPDKDKPKIFETFYTLKSNVDGRRSLGLGLSLCKSIIEAHEGKIGLRDHYPCGTVFWFTLPAAEVNFDE</sequence>
<feature type="transmembrane region" description="Helical" evidence="13">
    <location>
        <begin position="423"/>
        <end position="439"/>
    </location>
</feature>
<dbReference type="Pfam" id="PF02518">
    <property type="entry name" value="HATPase_c"/>
    <property type="match status" value="1"/>
</dbReference>
<dbReference type="Gene3D" id="1.10.287.130">
    <property type="match status" value="1"/>
</dbReference>
<evidence type="ECO:0000256" key="11">
    <source>
        <dbReference type="ARBA" id="ARBA00023012"/>
    </source>
</evidence>
<dbReference type="Gene3D" id="1.20.120.620">
    <property type="entry name" value="Backbone structure of the membrane domain of e. Coli histidine kinase receptor kdpd"/>
    <property type="match status" value="1"/>
</dbReference>
<comment type="subcellular location">
    <subcellularLocation>
        <location evidence="2">Membrane</location>
        <topology evidence="2">Multi-pass membrane protein</topology>
    </subcellularLocation>
</comment>
<feature type="transmembrane region" description="Helical" evidence="13">
    <location>
        <begin position="475"/>
        <end position="496"/>
    </location>
</feature>
<dbReference type="InterPro" id="IPR052023">
    <property type="entry name" value="Histidine_kinase_KdpD"/>
</dbReference>
<feature type="transmembrane region" description="Helical" evidence="13">
    <location>
        <begin position="444"/>
        <end position="463"/>
    </location>
</feature>
<evidence type="ECO:0000256" key="10">
    <source>
        <dbReference type="ARBA" id="ARBA00022989"/>
    </source>
</evidence>
<keyword evidence="8 15" id="KW-0418">Kinase</keyword>
<dbReference type="SUPFAM" id="SSF47384">
    <property type="entry name" value="Homodimeric domain of signal transducing histidine kinase"/>
    <property type="match status" value="1"/>
</dbReference>
<proteinExistence type="predicted"/>
<name>A0ABS4FX30_9BACL</name>
<evidence type="ECO:0000256" key="6">
    <source>
        <dbReference type="ARBA" id="ARBA00022692"/>
    </source>
</evidence>
<dbReference type="PANTHER" id="PTHR45569">
    <property type="entry name" value="SENSOR PROTEIN KDPD"/>
    <property type="match status" value="1"/>
</dbReference>
<evidence type="ECO:0000256" key="3">
    <source>
        <dbReference type="ARBA" id="ARBA00012438"/>
    </source>
</evidence>
<dbReference type="PANTHER" id="PTHR45569:SF1">
    <property type="entry name" value="SENSOR PROTEIN KDPD"/>
    <property type="match status" value="1"/>
</dbReference>
<comment type="caution">
    <text evidence="15">The sequence shown here is derived from an EMBL/GenBank/DDBJ whole genome shotgun (WGS) entry which is preliminary data.</text>
</comment>
<keyword evidence="4" id="KW-0597">Phosphoprotein</keyword>
<dbReference type="InterPro" id="IPR038318">
    <property type="entry name" value="KdpD_sf"/>
</dbReference>
<dbReference type="Pfam" id="PF02702">
    <property type="entry name" value="KdpD"/>
    <property type="match status" value="1"/>
</dbReference>
<organism evidence="15 16">
    <name type="scientific">Paenibacillus turicensis</name>
    <dbReference type="NCBI Taxonomy" id="160487"/>
    <lineage>
        <taxon>Bacteria</taxon>
        <taxon>Bacillati</taxon>
        <taxon>Bacillota</taxon>
        <taxon>Bacilli</taxon>
        <taxon>Bacillales</taxon>
        <taxon>Paenibacillaceae</taxon>
        <taxon>Paenibacillus</taxon>
    </lineage>
</organism>
<dbReference type="InterPro" id="IPR003852">
    <property type="entry name" value="Sig_transdc_His_kinase_KdpD_N"/>
</dbReference>
<dbReference type="Proteomes" id="UP001519272">
    <property type="component" value="Unassembled WGS sequence"/>
</dbReference>
<evidence type="ECO:0000256" key="8">
    <source>
        <dbReference type="ARBA" id="ARBA00022777"/>
    </source>
</evidence>
<keyword evidence="6 13" id="KW-0812">Transmembrane</keyword>
<dbReference type="InterPro" id="IPR029016">
    <property type="entry name" value="GAF-like_dom_sf"/>
</dbReference>
<accession>A0ABS4FX30</accession>
<dbReference type="CDD" id="cd01987">
    <property type="entry name" value="USP_KdpD-like"/>
    <property type="match status" value="1"/>
</dbReference>
<evidence type="ECO:0000256" key="2">
    <source>
        <dbReference type="ARBA" id="ARBA00004141"/>
    </source>
</evidence>
<evidence type="ECO:0000256" key="7">
    <source>
        <dbReference type="ARBA" id="ARBA00022741"/>
    </source>
</evidence>
<dbReference type="SMART" id="SM00388">
    <property type="entry name" value="HisKA"/>
    <property type="match status" value="1"/>
</dbReference>
<protein>
    <recommendedName>
        <fullName evidence="3">histidine kinase</fullName>
        <ecNumber evidence="3">2.7.13.3</ecNumber>
    </recommendedName>
</protein>
<evidence type="ECO:0000256" key="5">
    <source>
        <dbReference type="ARBA" id="ARBA00022679"/>
    </source>
</evidence>
<dbReference type="Pfam" id="PF13493">
    <property type="entry name" value="DUF4118"/>
    <property type="match status" value="1"/>
</dbReference>
<dbReference type="EMBL" id="JAGGKG010000022">
    <property type="protein sequence ID" value="MBP1907143.1"/>
    <property type="molecule type" value="Genomic_DNA"/>
</dbReference>
<gene>
    <name evidence="15" type="ORF">J2Z32_003808</name>
</gene>
<dbReference type="GO" id="GO:0004673">
    <property type="term" value="F:protein histidine kinase activity"/>
    <property type="evidence" value="ECO:0007669"/>
    <property type="project" value="UniProtKB-EC"/>
</dbReference>
<dbReference type="InterPro" id="IPR003661">
    <property type="entry name" value="HisK_dim/P_dom"/>
</dbReference>
<feature type="domain" description="Histidine kinase" evidence="14">
    <location>
        <begin position="677"/>
        <end position="893"/>
    </location>
</feature>
<evidence type="ECO:0000256" key="12">
    <source>
        <dbReference type="ARBA" id="ARBA00023136"/>
    </source>
</evidence>
<dbReference type="PROSITE" id="PS50109">
    <property type="entry name" value="HIS_KIN"/>
    <property type="match status" value="1"/>
</dbReference>
<dbReference type="SUPFAM" id="SSF55874">
    <property type="entry name" value="ATPase domain of HSP90 chaperone/DNA topoisomerase II/histidine kinase"/>
    <property type="match status" value="1"/>
</dbReference>
<dbReference type="CDD" id="cd00082">
    <property type="entry name" value="HisKA"/>
    <property type="match status" value="1"/>
</dbReference>
<keyword evidence="16" id="KW-1185">Reference proteome</keyword>
<dbReference type="EC" id="2.7.13.3" evidence="3"/>
<dbReference type="InterPro" id="IPR005467">
    <property type="entry name" value="His_kinase_dom"/>
</dbReference>
<dbReference type="Gene3D" id="3.30.565.10">
    <property type="entry name" value="Histidine kinase-like ATPase, C-terminal domain"/>
    <property type="match status" value="1"/>
</dbReference>
<evidence type="ECO:0000256" key="1">
    <source>
        <dbReference type="ARBA" id="ARBA00000085"/>
    </source>
</evidence>
<keyword evidence="10 13" id="KW-1133">Transmembrane helix</keyword>
<keyword evidence="11" id="KW-0902">Two-component regulatory system</keyword>
<dbReference type="CDD" id="cd00075">
    <property type="entry name" value="HATPase"/>
    <property type="match status" value="1"/>
</dbReference>
<comment type="catalytic activity">
    <reaction evidence="1">
        <text>ATP + protein L-histidine = ADP + protein N-phospho-L-histidine.</text>
        <dbReference type="EC" id="2.7.13.3"/>
    </reaction>
</comment>
<dbReference type="Pfam" id="PF00512">
    <property type="entry name" value="HisKA"/>
    <property type="match status" value="1"/>
</dbReference>
<evidence type="ECO:0000313" key="15">
    <source>
        <dbReference type="EMBL" id="MBP1907143.1"/>
    </source>
</evidence>
<evidence type="ECO:0000313" key="16">
    <source>
        <dbReference type="Proteomes" id="UP001519272"/>
    </source>
</evidence>
<evidence type="ECO:0000256" key="9">
    <source>
        <dbReference type="ARBA" id="ARBA00022840"/>
    </source>
</evidence>
<dbReference type="Gene3D" id="3.30.450.40">
    <property type="match status" value="1"/>
</dbReference>
<dbReference type="InterPro" id="IPR027417">
    <property type="entry name" value="P-loop_NTPase"/>
</dbReference>
<dbReference type="RefSeq" id="WP_210090727.1">
    <property type="nucleotide sequence ID" value="NZ_JAGGKG010000022.1"/>
</dbReference>
<reference evidence="15 16" key="1">
    <citation type="submission" date="2021-03" db="EMBL/GenBank/DDBJ databases">
        <title>Genomic Encyclopedia of Type Strains, Phase IV (KMG-IV): sequencing the most valuable type-strain genomes for metagenomic binning, comparative biology and taxonomic classification.</title>
        <authorList>
            <person name="Goeker M."/>
        </authorList>
    </citation>
    <scope>NUCLEOTIDE SEQUENCE [LARGE SCALE GENOMIC DNA]</scope>
    <source>
        <strain evidence="15 16">DSM 14349</strain>
    </source>
</reference>
<keyword evidence="12 13" id="KW-0472">Membrane</keyword>
<dbReference type="InterPro" id="IPR036890">
    <property type="entry name" value="HATPase_C_sf"/>
</dbReference>
<keyword evidence="7" id="KW-0547">Nucleotide-binding</keyword>
<dbReference type="PRINTS" id="PR00344">
    <property type="entry name" value="BCTRLSENSOR"/>
</dbReference>
<evidence type="ECO:0000256" key="4">
    <source>
        <dbReference type="ARBA" id="ARBA00022553"/>
    </source>
</evidence>
<keyword evidence="9" id="KW-0067">ATP-binding</keyword>
<dbReference type="InterPro" id="IPR025201">
    <property type="entry name" value="KdpD_TM"/>
</dbReference>
<dbReference type="InterPro" id="IPR003594">
    <property type="entry name" value="HATPase_dom"/>
</dbReference>
<dbReference type="InterPro" id="IPR004358">
    <property type="entry name" value="Sig_transdc_His_kin-like_C"/>
</dbReference>